<organism evidence="1 2">
    <name type="scientific">Sinosporangium album</name>
    <dbReference type="NCBI Taxonomy" id="504805"/>
    <lineage>
        <taxon>Bacteria</taxon>
        <taxon>Bacillati</taxon>
        <taxon>Actinomycetota</taxon>
        <taxon>Actinomycetes</taxon>
        <taxon>Streptosporangiales</taxon>
        <taxon>Streptosporangiaceae</taxon>
        <taxon>Sinosporangium</taxon>
    </lineage>
</organism>
<dbReference type="Proteomes" id="UP000198923">
    <property type="component" value="Unassembled WGS sequence"/>
</dbReference>
<keyword evidence="2" id="KW-1185">Reference proteome</keyword>
<dbReference type="EMBL" id="FNCN01000018">
    <property type="protein sequence ID" value="SDH56103.1"/>
    <property type="molecule type" value="Genomic_DNA"/>
</dbReference>
<dbReference type="STRING" id="504805.SAMN05421505_11825"/>
<gene>
    <name evidence="1" type="ORF">SAMN05421505_11825</name>
</gene>
<protein>
    <recommendedName>
        <fullName evidence="3">CopG family transcriptional regulator</fullName>
    </recommendedName>
</protein>
<sequence>MAAKETITVTLDPELVEYAKSHAADTRSFSAYVNDALAAKVLEDRRRRALLHNQVQRAHTEADTALVERRMAHVARQLADRRPQADEDAQ</sequence>
<accession>A0A1G8DEN2</accession>
<dbReference type="AlphaFoldDB" id="A0A1G8DEN2"/>
<proteinExistence type="predicted"/>
<dbReference type="RefSeq" id="WP_093171805.1">
    <property type="nucleotide sequence ID" value="NZ_FNCN01000018.1"/>
</dbReference>
<reference evidence="1 2" key="1">
    <citation type="submission" date="2016-10" db="EMBL/GenBank/DDBJ databases">
        <authorList>
            <person name="de Groot N.N."/>
        </authorList>
    </citation>
    <scope>NUCLEOTIDE SEQUENCE [LARGE SCALE GENOMIC DNA]</scope>
    <source>
        <strain evidence="1 2">CPCC 201354</strain>
    </source>
</reference>
<evidence type="ECO:0000313" key="1">
    <source>
        <dbReference type="EMBL" id="SDH56103.1"/>
    </source>
</evidence>
<evidence type="ECO:0008006" key="3">
    <source>
        <dbReference type="Google" id="ProtNLM"/>
    </source>
</evidence>
<name>A0A1G8DEN2_9ACTN</name>
<evidence type="ECO:0000313" key="2">
    <source>
        <dbReference type="Proteomes" id="UP000198923"/>
    </source>
</evidence>